<evidence type="ECO:0008006" key="6">
    <source>
        <dbReference type="Google" id="ProtNLM"/>
    </source>
</evidence>
<dbReference type="GO" id="GO:0005930">
    <property type="term" value="C:axoneme"/>
    <property type="evidence" value="ECO:0007669"/>
    <property type="project" value="UniProtKB-SubCell"/>
</dbReference>
<feature type="signal peptide" evidence="3">
    <location>
        <begin position="1"/>
        <end position="21"/>
    </location>
</feature>
<evidence type="ECO:0000313" key="4">
    <source>
        <dbReference type="EMBL" id="KAK9813091.1"/>
    </source>
</evidence>
<dbReference type="PANTHER" id="PTHR48059">
    <property type="entry name" value="POLYGALACTURONASE INHIBITOR 1"/>
    <property type="match status" value="1"/>
</dbReference>
<evidence type="ECO:0000256" key="3">
    <source>
        <dbReference type="SAM" id="SignalP"/>
    </source>
</evidence>
<dbReference type="Gene3D" id="3.80.10.10">
    <property type="entry name" value="Ribonuclease Inhibitor"/>
    <property type="match status" value="1"/>
</dbReference>
<proteinExistence type="predicted"/>
<keyword evidence="3" id="KW-0732">Signal</keyword>
<name>A0AAW1PX92_9CHLO</name>
<organism evidence="4 5">
    <name type="scientific">[Myrmecia] bisecta</name>
    <dbReference type="NCBI Taxonomy" id="41462"/>
    <lineage>
        <taxon>Eukaryota</taxon>
        <taxon>Viridiplantae</taxon>
        <taxon>Chlorophyta</taxon>
        <taxon>core chlorophytes</taxon>
        <taxon>Trebouxiophyceae</taxon>
        <taxon>Trebouxiales</taxon>
        <taxon>Trebouxiaceae</taxon>
        <taxon>Myrmecia</taxon>
    </lineage>
</organism>
<dbReference type="PANTHER" id="PTHR48059:SF34">
    <property type="entry name" value="NON-SPECIFIC SERINE_THREONINE PROTEIN KINASE"/>
    <property type="match status" value="1"/>
</dbReference>
<dbReference type="EMBL" id="JALJOR010000008">
    <property type="protein sequence ID" value="KAK9813091.1"/>
    <property type="molecule type" value="Genomic_DNA"/>
</dbReference>
<keyword evidence="5" id="KW-1185">Reference proteome</keyword>
<dbReference type="AlphaFoldDB" id="A0AAW1PX92"/>
<sequence length="294" mass="31550">MDPRGVLVFVVATSLLVTASAFTLPSEVALLQALKANLTARGPNWAGALNKKWTCPSNTGDGDCDPCGHMVWWGAWAYLGCRGDTIKQQDILGGDGHVTNIHFTNFHAEGPDLPIDQLCVFPHLKELDITDGTGGTPPISGTVPQEVVTCFPRLNAIKFSFNALTGSLPTFIQDAKELQYIKVRNNQMSGTIPPEVAVSPIMYFLDLQGNQFNGSMPATFKDHPVLSELTLAKNDFSGDLYNLAGANLIYVSTADNPGLCGMVPATVKYSHGYNPHNTSLGQPCPGATYPPVIM</sequence>
<comment type="caution">
    <text evidence="4">The sequence shown here is derived from an EMBL/GenBank/DDBJ whole genome shotgun (WGS) entry which is preliminary data.</text>
</comment>
<dbReference type="InterPro" id="IPR051848">
    <property type="entry name" value="PGIP"/>
</dbReference>
<evidence type="ECO:0000256" key="1">
    <source>
        <dbReference type="ARBA" id="ARBA00004196"/>
    </source>
</evidence>
<dbReference type="SUPFAM" id="SSF52058">
    <property type="entry name" value="L domain-like"/>
    <property type="match status" value="1"/>
</dbReference>
<evidence type="ECO:0000313" key="5">
    <source>
        <dbReference type="Proteomes" id="UP001489004"/>
    </source>
</evidence>
<evidence type="ECO:0000256" key="2">
    <source>
        <dbReference type="ARBA" id="ARBA00004430"/>
    </source>
</evidence>
<dbReference type="InterPro" id="IPR032675">
    <property type="entry name" value="LRR_dom_sf"/>
</dbReference>
<comment type="subcellular location">
    <subcellularLocation>
        <location evidence="1">Cell envelope</location>
    </subcellularLocation>
    <subcellularLocation>
        <location evidence="2">Cytoplasm</location>
        <location evidence="2">Cytoskeleton</location>
        <location evidence="2">Cilium axoneme</location>
    </subcellularLocation>
</comment>
<feature type="chain" id="PRO_5043407777" description="Leucine-rich repeat-containing N-terminal plant-type domain-containing protein" evidence="3">
    <location>
        <begin position="22"/>
        <end position="294"/>
    </location>
</feature>
<protein>
    <recommendedName>
        <fullName evidence="6">Leucine-rich repeat-containing N-terminal plant-type domain-containing protein</fullName>
    </recommendedName>
</protein>
<accession>A0AAW1PX92</accession>
<reference evidence="4 5" key="1">
    <citation type="journal article" date="2024" name="Nat. Commun.">
        <title>Phylogenomics reveals the evolutionary origins of lichenization in chlorophyte algae.</title>
        <authorList>
            <person name="Puginier C."/>
            <person name="Libourel C."/>
            <person name="Otte J."/>
            <person name="Skaloud P."/>
            <person name="Haon M."/>
            <person name="Grisel S."/>
            <person name="Petersen M."/>
            <person name="Berrin J.G."/>
            <person name="Delaux P.M."/>
            <person name="Dal Grande F."/>
            <person name="Keller J."/>
        </authorList>
    </citation>
    <scope>NUCLEOTIDE SEQUENCE [LARGE SCALE GENOMIC DNA]</scope>
    <source>
        <strain evidence="4 5">SAG 2043</strain>
    </source>
</reference>
<dbReference type="Proteomes" id="UP001489004">
    <property type="component" value="Unassembled WGS sequence"/>
</dbReference>
<gene>
    <name evidence="4" type="ORF">WJX72_008864</name>
</gene>